<evidence type="ECO:0000256" key="5">
    <source>
        <dbReference type="ARBA" id="ARBA00022679"/>
    </source>
</evidence>
<dbReference type="NCBIfam" id="NF001453">
    <property type="entry name" value="PRK00312.1"/>
    <property type="match status" value="1"/>
</dbReference>
<dbReference type="HAMAP" id="MF_00090">
    <property type="entry name" value="PIMT"/>
    <property type="match status" value="1"/>
</dbReference>
<dbReference type="PANTHER" id="PTHR11579">
    <property type="entry name" value="PROTEIN-L-ISOASPARTATE O-METHYLTRANSFERASE"/>
    <property type="match status" value="1"/>
</dbReference>
<reference evidence="8" key="1">
    <citation type="submission" date="2020-04" db="EMBL/GenBank/DDBJ databases">
        <authorList>
            <person name="Zhang T."/>
        </authorList>
    </citation>
    <scope>NUCLEOTIDE SEQUENCE</scope>
    <source>
        <strain evidence="8">HKST-UBA02</strain>
    </source>
</reference>
<dbReference type="Proteomes" id="UP000739538">
    <property type="component" value="Unassembled WGS sequence"/>
</dbReference>
<keyword evidence="5 7" id="KW-0808">Transferase</keyword>
<dbReference type="SUPFAM" id="SSF53335">
    <property type="entry name" value="S-adenosyl-L-methionine-dependent methyltransferases"/>
    <property type="match status" value="1"/>
</dbReference>
<comment type="catalytic activity">
    <reaction evidence="7">
        <text>[protein]-L-isoaspartate + S-adenosyl-L-methionine = [protein]-L-isoaspartate alpha-methyl ester + S-adenosyl-L-homocysteine</text>
        <dbReference type="Rhea" id="RHEA:12705"/>
        <dbReference type="Rhea" id="RHEA-COMP:12143"/>
        <dbReference type="Rhea" id="RHEA-COMP:12144"/>
        <dbReference type="ChEBI" id="CHEBI:57856"/>
        <dbReference type="ChEBI" id="CHEBI:59789"/>
        <dbReference type="ChEBI" id="CHEBI:90596"/>
        <dbReference type="ChEBI" id="CHEBI:90598"/>
        <dbReference type="EC" id="2.1.1.77"/>
    </reaction>
</comment>
<evidence type="ECO:0000256" key="6">
    <source>
        <dbReference type="ARBA" id="ARBA00022691"/>
    </source>
</evidence>
<feature type="active site" evidence="7">
    <location>
        <position position="66"/>
    </location>
</feature>
<dbReference type="CDD" id="cd02440">
    <property type="entry name" value="AdoMet_MTases"/>
    <property type="match status" value="1"/>
</dbReference>
<dbReference type="GO" id="GO:0032259">
    <property type="term" value="P:methylation"/>
    <property type="evidence" value="ECO:0007669"/>
    <property type="project" value="UniProtKB-KW"/>
</dbReference>
<dbReference type="Pfam" id="PF01135">
    <property type="entry name" value="PCMT"/>
    <property type="match status" value="1"/>
</dbReference>
<dbReference type="InterPro" id="IPR000682">
    <property type="entry name" value="PCMT"/>
</dbReference>
<accession>A0A956NG07</accession>
<comment type="similarity">
    <text evidence="2 7">Belongs to the methyltransferase superfamily. L-isoaspartyl/D-aspartyl protein methyltransferase family.</text>
</comment>
<dbReference type="EC" id="2.1.1.77" evidence="7"/>
<reference evidence="8" key="2">
    <citation type="journal article" date="2021" name="Microbiome">
        <title>Successional dynamics and alternative stable states in a saline activated sludge microbial community over 9 years.</title>
        <authorList>
            <person name="Wang Y."/>
            <person name="Ye J."/>
            <person name="Ju F."/>
            <person name="Liu L."/>
            <person name="Boyd J.A."/>
            <person name="Deng Y."/>
            <person name="Parks D.H."/>
            <person name="Jiang X."/>
            <person name="Yin X."/>
            <person name="Woodcroft B.J."/>
            <person name="Tyson G.W."/>
            <person name="Hugenholtz P."/>
            <person name="Polz M.F."/>
            <person name="Zhang T."/>
        </authorList>
    </citation>
    <scope>NUCLEOTIDE SEQUENCE</scope>
    <source>
        <strain evidence="8">HKST-UBA02</strain>
    </source>
</reference>
<evidence type="ECO:0000256" key="1">
    <source>
        <dbReference type="ARBA" id="ARBA00004496"/>
    </source>
</evidence>
<dbReference type="Gene3D" id="3.40.50.150">
    <property type="entry name" value="Vaccinia Virus protein VP39"/>
    <property type="match status" value="1"/>
</dbReference>
<evidence type="ECO:0000256" key="3">
    <source>
        <dbReference type="ARBA" id="ARBA00022490"/>
    </source>
</evidence>
<comment type="function">
    <text evidence="7">Catalyzes the methyl esterification of L-isoaspartyl residues in peptides and proteins that result from spontaneous decomposition of normal L-aspartyl and L-asparaginyl residues. It plays a role in the repair and/or degradation of damaged proteins.</text>
</comment>
<dbReference type="InterPro" id="IPR029063">
    <property type="entry name" value="SAM-dependent_MTases_sf"/>
</dbReference>
<dbReference type="GO" id="GO:0005737">
    <property type="term" value="C:cytoplasm"/>
    <property type="evidence" value="ECO:0007669"/>
    <property type="project" value="UniProtKB-SubCell"/>
</dbReference>
<evidence type="ECO:0000313" key="8">
    <source>
        <dbReference type="EMBL" id="MCA9756269.1"/>
    </source>
</evidence>
<evidence type="ECO:0000313" key="9">
    <source>
        <dbReference type="Proteomes" id="UP000739538"/>
    </source>
</evidence>
<keyword evidence="4 7" id="KW-0489">Methyltransferase</keyword>
<dbReference type="EMBL" id="JAGQHS010000047">
    <property type="protein sequence ID" value="MCA9756269.1"/>
    <property type="molecule type" value="Genomic_DNA"/>
</dbReference>
<dbReference type="GO" id="GO:0004719">
    <property type="term" value="F:protein-L-isoaspartate (D-aspartate) O-methyltransferase activity"/>
    <property type="evidence" value="ECO:0007669"/>
    <property type="project" value="UniProtKB-UniRule"/>
</dbReference>
<evidence type="ECO:0000256" key="2">
    <source>
        <dbReference type="ARBA" id="ARBA00005369"/>
    </source>
</evidence>
<protein>
    <recommendedName>
        <fullName evidence="7">Protein-L-isoaspartate O-methyltransferase</fullName>
        <ecNumber evidence="7">2.1.1.77</ecNumber>
    </recommendedName>
    <alternativeName>
        <fullName evidence="7">L-isoaspartyl protein carboxyl methyltransferase</fullName>
    </alternativeName>
    <alternativeName>
        <fullName evidence="7">Protein L-isoaspartyl methyltransferase</fullName>
    </alternativeName>
    <alternativeName>
        <fullName evidence="7">Protein-beta-aspartate methyltransferase</fullName>
        <shortName evidence="7">PIMT</shortName>
    </alternativeName>
</protein>
<sequence>MTAFPSDTEVLRARMVEEQIVRRGIRDPRVLRAMAEVPRHVFVDAEFSHVAYGDHALPIGLDQTISQPYMVALMTERLDLLPQDRVLEIGTGSGYQTAVLARLVGEVYSVERLEVLAEDAQERLARLDVRNVQFRIGDGTLGWPEEAPFDGILVAAGAPGIPHTLMGQLRSGGRLVVPVGPIGRQGLRVYEKRDGGEHELLESLPCAFVPLVGEEGWPDAKKSS</sequence>
<dbReference type="GO" id="GO:0030091">
    <property type="term" value="P:protein repair"/>
    <property type="evidence" value="ECO:0007669"/>
    <property type="project" value="UniProtKB-UniRule"/>
</dbReference>
<comment type="caution">
    <text evidence="8">The sequence shown here is derived from an EMBL/GenBank/DDBJ whole genome shotgun (WGS) entry which is preliminary data.</text>
</comment>
<dbReference type="AlphaFoldDB" id="A0A956NG07"/>
<comment type="subcellular location">
    <subcellularLocation>
        <location evidence="1 7">Cytoplasm</location>
    </subcellularLocation>
</comment>
<proteinExistence type="inferred from homology"/>
<keyword evidence="3 7" id="KW-0963">Cytoplasm</keyword>
<name>A0A956NG07_UNCEI</name>
<dbReference type="PROSITE" id="PS01279">
    <property type="entry name" value="PCMT"/>
    <property type="match status" value="1"/>
</dbReference>
<organism evidence="8 9">
    <name type="scientific">Eiseniibacteriota bacterium</name>
    <dbReference type="NCBI Taxonomy" id="2212470"/>
    <lineage>
        <taxon>Bacteria</taxon>
        <taxon>Candidatus Eiseniibacteriota</taxon>
    </lineage>
</organism>
<dbReference type="NCBIfam" id="TIGR00080">
    <property type="entry name" value="pimt"/>
    <property type="match status" value="1"/>
</dbReference>
<evidence type="ECO:0000256" key="4">
    <source>
        <dbReference type="ARBA" id="ARBA00022603"/>
    </source>
</evidence>
<evidence type="ECO:0000256" key="7">
    <source>
        <dbReference type="HAMAP-Rule" id="MF_00090"/>
    </source>
</evidence>
<gene>
    <name evidence="7" type="primary">pcm</name>
    <name evidence="8" type="ORF">KDA27_10735</name>
</gene>
<dbReference type="FunFam" id="3.40.50.150:FF:000010">
    <property type="entry name" value="Protein-L-isoaspartate O-methyltransferase"/>
    <property type="match status" value="1"/>
</dbReference>
<dbReference type="PANTHER" id="PTHR11579:SF0">
    <property type="entry name" value="PROTEIN-L-ISOASPARTATE(D-ASPARTATE) O-METHYLTRANSFERASE"/>
    <property type="match status" value="1"/>
</dbReference>
<keyword evidence="6 7" id="KW-0949">S-adenosyl-L-methionine</keyword>